<dbReference type="Gene3D" id="3.40.50.300">
    <property type="entry name" value="P-loop containing nucleotide triphosphate hydrolases"/>
    <property type="match status" value="1"/>
</dbReference>
<dbReference type="InterPro" id="IPR027417">
    <property type="entry name" value="P-loop_NTPase"/>
</dbReference>
<evidence type="ECO:0000313" key="3">
    <source>
        <dbReference type="Proteomes" id="UP001500051"/>
    </source>
</evidence>
<accession>A0ABP7EIF1</accession>
<dbReference type="Proteomes" id="UP001500051">
    <property type="component" value="Unassembled WGS sequence"/>
</dbReference>
<name>A0ABP7EIF1_9ACTN</name>
<dbReference type="InterPro" id="IPR041664">
    <property type="entry name" value="AAA_16"/>
</dbReference>
<proteinExistence type="predicted"/>
<comment type="caution">
    <text evidence="2">The sequence shown here is derived from an EMBL/GenBank/DDBJ whole genome shotgun (WGS) entry which is preliminary data.</text>
</comment>
<gene>
    <name evidence="2" type="ORF">GCM10022204_44590</name>
</gene>
<sequence>MTPLGQRGRTRLRTRDTSTFFLDAEGRVKVPDRGSFVGRRRDLQQLLRELRPADPTTGPQAALLTGMGGLGKSSLTARLLDRSRTTHNQHAVWVGKIDTTAVQNLTQRLNLDPDVDQLVNDLLSRDSPLRDRLRFILDGPLADIPCLFTFDDFEDGNLDDDGHGGHLCTPDALEVIEAFGTAINRAGSPSRIIITSRYDFPLPTSLNVVRHPVGQLHGADLEKKLRLTVNLGPTSTLDDAVRQRAIAASAGIPRLLERLDSLVNEPGDLDAQLATIEQTQVEYREELLLHQLLERQTPNVRRTIALAAIYEIAVPLEAILALAPERSIADDVEAAVRSGLIQAGLHPNTGETRYLVSPLLSPLVADVVEHLSASDLRQAQERAAEFLYQLWVKNPDSE</sequence>
<dbReference type="Pfam" id="PF13191">
    <property type="entry name" value="AAA_16"/>
    <property type="match status" value="1"/>
</dbReference>
<evidence type="ECO:0000259" key="1">
    <source>
        <dbReference type="Pfam" id="PF13191"/>
    </source>
</evidence>
<keyword evidence="3" id="KW-1185">Reference proteome</keyword>
<feature type="domain" description="Orc1-like AAA ATPase" evidence="1">
    <location>
        <begin position="36"/>
        <end position="154"/>
    </location>
</feature>
<evidence type="ECO:0000313" key="2">
    <source>
        <dbReference type="EMBL" id="GAA3719621.1"/>
    </source>
</evidence>
<dbReference type="SUPFAM" id="SSF52540">
    <property type="entry name" value="P-loop containing nucleoside triphosphate hydrolases"/>
    <property type="match status" value="1"/>
</dbReference>
<reference evidence="3" key="1">
    <citation type="journal article" date="2019" name="Int. J. Syst. Evol. Microbiol.">
        <title>The Global Catalogue of Microorganisms (GCM) 10K type strain sequencing project: providing services to taxonomists for standard genome sequencing and annotation.</title>
        <authorList>
            <consortium name="The Broad Institute Genomics Platform"/>
            <consortium name="The Broad Institute Genome Sequencing Center for Infectious Disease"/>
            <person name="Wu L."/>
            <person name="Ma J."/>
        </authorList>
    </citation>
    <scope>NUCLEOTIDE SEQUENCE [LARGE SCALE GENOMIC DNA]</scope>
    <source>
        <strain evidence="3">JCM 16548</strain>
    </source>
</reference>
<protein>
    <recommendedName>
        <fullName evidence="1">Orc1-like AAA ATPase domain-containing protein</fullName>
    </recommendedName>
</protein>
<organism evidence="2 3">
    <name type="scientific">Microlunatus aurantiacus</name>
    <dbReference type="NCBI Taxonomy" id="446786"/>
    <lineage>
        <taxon>Bacteria</taxon>
        <taxon>Bacillati</taxon>
        <taxon>Actinomycetota</taxon>
        <taxon>Actinomycetes</taxon>
        <taxon>Propionibacteriales</taxon>
        <taxon>Propionibacteriaceae</taxon>
        <taxon>Microlunatus</taxon>
    </lineage>
</organism>
<dbReference type="EMBL" id="BAAAYX010000035">
    <property type="protein sequence ID" value="GAA3719621.1"/>
    <property type="molecule type" value="Genomic_DNA"/>
</dbReference>